<gene>
    <name evidence="1" type="ORF">A2642_01025</name>
</gene>
<reference evidence="1 2" key="1">
    <citation type="journal article" date="2016" name="Nat. Commun.">
        <title>Thousands of microbial genomes shed light on interconnected biogeochemical processes in an aquifer system.</title>
        <authorList>
            <person name="Anantharaman K."/>
            <person name="Brown C.T."/>
            <person name="Hug L.A."/>
            <person name="Sharon I."/>
            <person name="Castelle C.J."/>
            <person name="Probst A.J."/>
            <person name="Thomas B.C."/>
            <person name="Singh A."/>
            <person name="Wilkins M.J."/>
            <person name="Karaoz U."/>
            <person name="Brodie E.L."/>
            <person name="Williams K.H."/>
            <person name="Hubbard S.S."/>
            <person name="Banfield J.F."/>
        </authorList>
    </citation>
    <scope>NUCLEOTIDE SEQUENCE [LARGE SCALE GENOMIC DNA]</scope>
</reference>
<proteinExistence type="predicted"/>
<evidence type="ECO:0000313" key="1">
    <source>
        <dbReference type="EMBL" id="OGI64282.1"/>
    </source>
</evidence>
<dbReference type="EMBL" id="MFTJ01000056">
    <property type="protein sequence ID" value="OGI64282.1"/>
    <property type="molecule type" value="Genomic_DNA"/>
</dbReference>
<dbReference type="Proteomes" id="UP000178700">
    <property type="component" value="Unassembled WGS sequence"/>
</dbReference>
<accession>A0A1F6V3T9</accession>
<dbReference type="AlphaFoldDB" id="A0A1F6V3T9"/>
<evidence type="ECO:0000313" key="2">
    <source>
        <dbReference type="Proteomes" id="UP000178700"/>
    </source>
</evidence>
<protein>
    <submittedName>
        <fullName evidence="1">Uncharacterized protein</fullName>
    </submittedName>
</protein>
<comment type="caution">
    <text evidence="1">The sequence shown here is derived from an EMBL/GenBank/DDBJ whole genome shotgun (WGS) entry which is preliminary data.</text>
</comment>
<name>A0A1F6V3T9_9BACT</name>
<sequence>MSQFVIINGNKVEHYGNVYKGLDYLQKHAHEERIKEWFENARKAKDQDTHIEITINGKSIRYILIHTGPNEYLLKPLP</sequence>
<organism evidence="1 2">
    <name type="scientific">Candidatus Nomurabacteria bacterium RIFCSPHIGHO2_01_FULL_39_10</name>
    <dbReference type="NCBI Taxonomy" id="1801733"/>
    <lineage>
        <taxon>Bacteria</taxon>
        <taxon>Candidatus Nomuraibacteriota</taxon>
    </lineage>
</organism>